<dbReference type="EMBL" id="JAHRIP010019650">
    <property type="protein sequence ID" value="MEQ2287476.1"/>
    <property type="molecule type" value="Genomic_DNA"/>
</dbReference>
<evidence type="ECO:0000313" key="2">
    <source>
        <dbReference type="Proteomes" id="UP001469553"/>
    </source>
</evidence>
<gene>
    <name evidence="1" type="ORF">AMECASPLE_013036</name>
</gene>
<protein>
    <submittedName>
        <fullName evidence="1">Uncharacterized protein</fullName>
    </submittedName>
</protein>
<evidence type="ECO:0000313" key="1">
    <source>
        <dbReference type="EMBL" id="MEQ2287476.1"/>
    </source>
</evidence>
<name>A0ABV0Y1M1_9TELE</name>
<reference evidence="1 2" key="1">
    <citation type="submission" date="2021-06" db="EMBL/GenBank/DDBJ databases">
        <authorList>
            <person name="Palmer J.M."/>
        </authorList>
    </citation>
    <scope>NUCLEOTIDE SEQUENCE [LARGE SCALE GENOMIC DNA]</scope>
    <source>
        <strain evidence="1 2">AS_MEX2019</strain>
        <tissue evidence="1">Muscle</tissue>
    </source>
</reference>
<accession>A0ABV0Y1M1</accession>
<proteinExistence type="predicted"/>
<organism evidence="1 2">
    <name type="scientific">Ameca splendens</name>
    <dbReference type="NCBI Taxonomy" id="208324"/>
    <lineage>
        <taxon>Eukaryota</taxon>
        <taxon>Metazoa</taxon>
        <taxon>Chordata</taxon>
        <taxon>Craniata</taxon>
        <taxon>Vertebrata</taxon>
        <taxon>Euteleostomi</taxon>
        <taxon>Actinopterygii</taxon>
        <taxon>Neopterygii</taxon>
        <taxon>Teleostei</taxon>
        <taxon>Neoteleostei</taxon>
        <taxon>Acanthomorphata</taxon>
        <taxon>Ovalentaria</taxon>
        <taxon>Atherinomorphae</taxon>
        <taxon>Cyprinodontiformes</taxon>
        <taxon>Goodeidae</taxon>
        <taxon>Ameca</taxon>
    </lineage>
</organism>
<dbReference type="Proteomes" id="UP001469553">
    <property type="component" value="Unassembled WGS sequence"/>
</dbReference>
<comment type="caution">
    <text evidence="1">The sequence shown here is derived from an EMBL/GenBank/DDBJ whole genome shotgun (WGS) entry which is preliminary data.</text>
</comment>
<keyword evidence="2" id="KW-1185">Reference proteome</keyword>
<sequence>MAHSVTAKLSSCITSPDHQPSTTNLDILVLICCVRLSPHMQVSVIAKHLYFALFDLFQGSFASLIYSFANLSYAAKVFLENKHFLGKPEVTSFQFLIVLQHEHANQDLPSLRWSWWSLTVNLYRQPSKPFFPSPNVYKSLQFKQEKNITILYEYQTNAL</sequence>